<sequence length="105" mass="11708">MNLFRSNIQTFPCSYCPRFGTAFRRFFPVKQYLRVQGNMVAIDFACPGVGQGLTCTDVGQTVAVDQAPVVNMLFGCDVRLFSTNNFACNLVIYIAGIEFERMACL</sequence>
<dbReference type="AlphaFoldDB" id="A0AB33U1P7"/>
<organism evidence="1 2">
    <name type="scientific">Neisseria meningitidis</name>
    <dbReference type="NCBI Taxonomy" id="487"/>
    <lineage>
        <taxon>Bacteria</taxon>
        <taxon>Pseudomonadati</taxon>
        <taxon>Pseudomonadota</taxon>
        <taxon>Betaproteobacteria</taxon>
        <taxon>Neisseriales</taxon>
        <taxon>Neisseriaceae</taxon>
        <taxon>Neisseria</taxon>
    </lineage>
</organism>
<protein>
    <submittedName>
        <fullName evidence="1">Uncharacterized protein</fullName>
    </submittedName>
</protein>
<comment type="caution">
    <text evidence="1">The sequence shown here is derived from an EMBL/GenBank/DDBJ whole genome shotgun (WGS) entry which is preliminary data.</text>
</comment>
<accession>A0AB33U1P7</accession>
<proteinExistence type="predicted"/>
<gene>
    <name evidence="1" type="ORF">ERS514591_02046</name>
</gene>
<dbReference type="EMBL" id="FEVP01000043">
    <property type="protein sequence ID" value="CWQ16908.1"/>
    <property type="molecule type" value="Genomic_DNA"/>
</dbReference>
<dbReference type="Proteomes" id="UP000072443">
    <property type="component" value="Unassembled WGS sequence"/>
</dbReference>
<name>A0AB33U1P7_NEIME</name>
<reference evidence="1 2" key="1">
    <citation type="submission" date="2016-02" db="EMBL/GenBank/DDBJ databases">
        <authorList>
            <consortium name="Pathogen Informatics"/>
        </authorList>
    </citation>
    <scope>NUCLEOTIDE SEQUENCE [LARGE SCALE GENOMIC DNA]</scope>
    <source>
        <strain evidence="1 2">2842STDY5881269</strain>
    </source>
</reference>
<evidence type="ECO:0000313" key="1">
    <source>
        <dbReference type="EMBL" id="CWQ16908.1"/>
    </source>
</evidence>
<evidence type="ECO:0000313" key="2">
    <source>
        <dbReference type="Proteomes" id="UP000072443"/>
    </source>
</evidence>